<dbReference type="EMBL" id="AFRT01002194">
    <property type="protein sequence ID" value="ELU38336.1"/>
    <property type="molecule type" value="Genomic_DNA"/>
</dbReference>
<feature type="transmembrane region" description="Helical" evidence="9">
    <location>
        <begin position="216"/>
        <end position="239"/>
    </location>
</feature>
<dbReference type="InterPro" id="IPR009580">
    <property type="entry name" value="GPI_biosynthesis_protein_Pig-F"/>
</dbReference>
<evidence type="ECO:0000313" key="11">
    <source>
        <dbReference type="Proteomes" id="UP000011668"/>
    </source>
</evidence>
<proteinExistence type="predicted"/>
<feature type="transmembrane region" description="Helical" evidence="9">
    <location>
        <begin position="260"/>
        <end position="279"/>
    </location>
</feature>
<evidence type="ECO:0000256" key="1">
    <source>
        <dbReference type="ARBA" id="ARBA00004477"/>
    </source>
</evidence>
<evidence type="ECO:0000313" key="10">
    <source>
        <dbReference type="EMBL" id="ELU38336.1"/>
    </source>
</evidence>
<comment type="caution">
    <text evidence="10">The sequence shown here is derived from an EMBL/GenBank/DDBJ whole genome shotgun (WGS) entry which is preliminary data.</text>
</comment>
<feature type="transmembrane region" description="Helical" evidence="9">
    <location>
        <begin position="100"/>
        <end position="121"/>
    </location>
</feature>
<dbReference type="OrthoDB" id="17366at2759"/>
<dbReference type="OMA" id="WWGGWIR"/>
<feature type="transmembrane region" description="Helical" evidence="9">
    <location>
        <begin position="299"/>
        <end position="323"/>
    </location>
</feature>
<feature type="compositionally biased region" description="Low complexity" evidence="8">
    <location>
        <begin position="133"/>
        <end position="142"/>
    </location>
</feature>
<comment type="pathway">
    <text evidence="2">Glycolipid biosynthesis; glycosylphosphatidylinositol-anchor biosynthesis.</text>
</comment>
<accession>L8WJI2</accession>
<dbReference type="AlphaFoldDB" id="L8WJI2"/>
<evidence type="ECO:0000256" key="2">
    <source>
        <dbReference type="ARBA" id="ARBA00004687"/>
    </source>
</evidence>
<organism evidence="10 11">
    <name type="scientific">Thanatephorus cucumeris (strain AG1-IA)</name>
    <name type="common">Rice sheath blight fungus</name>
    <name type="synonym">Rhizoctonia solani</name>
    <dbReference type="NCBI Taxonomy" id="983506"/>
    <lineage>
        <taxon>Eukaryota</taxon>
        <taxon>Fungi</taxon>
        <taxon>Dikarya</taxon>
        <taxon>Basidiomycota</taxon>
        <taxon>Agaricomycotina</taxon>
        <taxon>Agaricomycetes</taxon>
        <taxon>Cantharellales</taxon>
        <taxon>Ceratobasidiaceae</taxon>
        <taxon>Rhizoctonia</taxon>
        <taxon>Rhizoctonia solani AG-1</taxon>
    </lineage>
</organism>
<dbReference type="Proteomes" id="UP000011668">
    <property type="component" value="Unassembled WGS sequence"/>
</dbReference>
<comment type="subcellular location">
    <subcellularLocation>
        <location evidence="1">Endoplasmic reticulum membrane</location>
        <topology evidence="1">Multi-pass membrane protein</topology>
    </subcellularLocation>
</comment>
<reference evidence="10 11" key="1">
    <citation type="journal article" date="2013" name="Nat. Commun.">
        <title>The evolution and pathogenic mechanisms of the rice sheath blight pathogen.</title>
        <authorList>
            <person name="Zheng A."/>
            <person name="Lin R."/>
            <person name="Xu L."/>
            <person name="Qin P."/>
            <person name="Tang C."/>
            <person name="Ai P."/>
            <person name="Zhang D."/>
            <person name="Liu Y."/>
            <person name="Sun Z."/>
            <person name="Feng H."/>
            <person name="Wang Y."/>
            <person name="Chen Y."/>
            <person name="Liang X."/>
            <person name="Fu R."/>
            <person name="Li Q."/>
            <person name="Zhang J."/>
            <person name="Yu X."/>
            <person name="Xie Z."/>
            <person name="Ding L."/>
            <person name="Guan P."/>
            <person name="Tang J."/>
            <person name="Liang Y."/>
            <person name="Wang S."/>
            <person name="Deng Q."/>
            <person name="Li S."/>
            <person name="Zhu J."/>
            <person name="Wang L."/>
            <person name="Liu H."/>
            <person name="Li P."/>
        </authorList>
    </citation>
    <scope>NUCLEOTIDE SEQUENCE [LARGE SCALE GENOMIC DNA]</scope>
    <source>
        <strain evidence="11">AG-1 IA</strain>
    </source>
</reference>
<evidence type="ECO:0000256" key="9">
    <source>
        <dbReference type="SAM" id="Phobius"/>
    </source>
</evidence>
<evidence type="ECO:0000256" key="5">
    <source>
        <dbReference type="ARBA" id="ARBA00022824"/>
    </source>
</evidence>
<gene>
    <name evidence="10" type="ORF">AG1IA_07638</name>
</gene>
<keyword evidence="3" id="KW-0337">GPI-anchor biosynthesis</keyword>
<feature type="region of interest" description="Disordered" evidence="8">
    <location>
        <begin position="127"/>
        <end position="146"/>
    </location>
</feature>
<dbReference type="Pfam" id="PF06699">
    <property type="entry name" value="PIG-F"/>
    <property type="match status" value="1"/>
</dbReference>
<evidence type="ECO:0000256" key="3">
    <source>
        <dbReference type="ARBA" id="ARBA00022502"/>
    </source>
</evidence>
<keyword evidence="7 9" id="KW-0472">Membrane</keyword>
<dbReference type="GO" id="GO:0006506">
    <property type="term" value="P:GPI anchor biosynthetic process"/>
    <property type="evidence" value="ECO:0007669"/>
    <property type="project" value="UniProtKB-UniPathway"/>
</dbReference>
<protein>
    <submittedName>
        <fullName evidence="10">PIG-F domain-containing protein</fullName>
    </submittedName>
</protein>
<evidence type="ECO:0000256" key="6">
    <source>
        <dbReference type="ARBA" id="ARBA00022989"/>
    </source>
</evidence>
<evidence type="ECO:0000256" key="4">
    <source>
        <dbReference type="ARBA" id="ARBA00022692"/>
    </source>
</evidence>
<keyword evidence="11" id="KW-1185">Reference proteome</keyword>
<keyword evidence="4 9" id="KW-0812">Transmembrane</keyword>
<dbReference type="HOGENOM" id="CLU_064564_0_0_1"/>
<feature type="region of interest" description="Disordered" evidence="8">
    <location>
        <begin position="1"/>
        <end position="26"/>
    </location>
</feature>
<feature type="compositionally biased region" description="Low complexity" evidence="8">
    <location>
        <begin position="10"/>
        <end position="21"/>
    </location>
</feature>
<name>L8WJI2_THACA</name>
<dbReference type="STRING" id="983506.L8WJI2"/>
<keyword evidence="6 9" id="KW-1133">Transmembrane helix</keyword>
<dbReference type="UniPathway" id="UPA00196"/>
<dbReference type="GO" id="GO:0005789">
    <property type="term" value="C:endoplasmic reticulum membrane"/>
    <property type="evidence" value="ECO:0007669"/>
    <property type="project" value="UniProtKB-SubCell"/>
</dbReference>
<keyword evidence="5" id="KW-0256">Endoplasmic reticulum</keyword>
<evidence type="ECO:0000256" key="8">
    <source>
        <dbReference type="SAM" id="MobiDB-lite"/>
    </source>
</evidence>
<sequence>MAGQKKQKTKSTTTGTSDGKTNAGTEATPYASFPLSRYASLLGSQTLGLGFTLGMLPRTRVLQPELASLFGTQSDGVKTSQDHPQHPFLTPLTDSPARTLFWLCAGSLVLIGWGAGSLRIWHKASEPDRSDSAESSSTSNNPPEKVVLGTKVKRPGILNIKLGFPRGCYRGSIHSSSCIHATGFVWRTDQQVCHSNADFGSNANVHTHSHLIPTTFLAILLSILTVWTPAYTFGVPSLTSQTLKAEERRQKWIGLARSPVDRAILFPAVGAILGCWLGVSPMPLDWDRPWQAWPLTSAYMAVIGHLVGSGVSLAVSIAQFLLIEAQLEKSYDFETMPDPWVIRRLDSILEQLVTRHITCHKTGKKP</sequence>
<evidence type="ECO:0000256" key="7">
    <source>
        <dbReference type="ARBA" id="ARBA00023136"/>
    </source>
</evidence>